<organism evidence="1 2">
    <name type="scientific">Listeria booriae</name>
    <dbReference type="NCBI Taxonomy" id="1552123"/>
    <lineage>
        <taxon>Bacteria</taxon>
        <taxon>Bacillati</taxon>
        <taxon>Bacillota</taxon>
        <taxon>Bacilli</taxon>
        <taxon>Bacillales</taxon>
        <taxon>Listeriaceae</taxon>
        <taxon>Listeria</taxon>
    </lineage>
</organism>
<dbReference type="InterPro" id="IPR021477">
    <property type="entry name" value="TVIIS_effector_SACOL2603_fam"/>
</dbReference>
<comment type="caution">
    <text evidence="1">The sequence shown here is derived from an EMBL/GenBank/DDBJ whole genome shotgun (WGS) entry which is preliminary data.</text>
</comment>
<protein>
    <submittedName>
        <fullName evidence="1">TIGR04197 family type VII secretion effector</fullName>
    </submittedName>
</protein>
<proteinExistence type="predicted"/>
<sequence length="121" mass="13506">MVYKPIISCEVREVVGEFQSNIKTAEQVATLMGQADLSLQKVIGKSLNPAIRTTLSGNDKAQQVNQKLIQVVQQFQVSFEKDAENIRSVAHEFAANDAELKKNFETQNLFENPLADILDVK</sequence>
<dbReference type="AlphaFoldDB" id="A0A7X0XPA8"/>
<dbReference type="Proteomes" id="UP000547643">
    <property type="component" value="Unassembled WGS sequence"/>
</dbReference>
<evidence type="ECO:0000313" key="2">
    <source>
        <dbReference type="Proteomes" id="UP000547643"/>
    </source>
</evidence>
<dbReference type="NCBIfam" id="TIGR04197">
    <property type="entry name" value="T7SS_SACOL2603"/>
    <property type="match status" value="1"/>
</dbReference>
<dbReference type="RefSeq" id="WP_185494506.1">
    <property type="nucleotide sequence ID" value="NZ_JAARUV010000001.1"/>
</dbReference>
<evidence type="ECO:0000313" key="1">
    <source>
        <dbReference type="EMBL" id="MBC1778081.1"/>
    </source>
</evidence>
<dbReference type="EMBL" id="JAARUV010000001">
    <property type="protein sequence ID" value="MBC1778081.1"/>
    <property type="molecule type" value="Genomic_DNA"/>
</dbReference>
<accession>A0A7X0XPA8</accession>
<reference evidence="1 2" key="1">
    <citation type="submission" date="2020-03" db="EMBL/GenBank/DDBJ databases">
        <title>Soil Listeria distribution.</title>
        <authorList>
            <person name="Liao J."/>
            <person name="Wiedmann M."/>
        </authorList>
    </citation>
    <scope>NUCLEOTIDE SEQUENCE [LARGE SCALE GENOMIC DNA]</scope>
    <source>
        <strain evidence="1 2">FSL L7-1017</strain>
    </source>
</reference>
<gene>
    <name evidence="1" type="ORF">HCA46_04450</name>
</gene>
<name>A0A7X0XPA8_9LIST</name>